<feature type="region of interest" description="Disordered" evidence="1">
    <location>
        <begin position="138"/>
        <end position="162"/>
    </location>
</feature>
<feature type="compositionally biased region" description="Acidic residues" evidence="1">
    <location>
        <begin position="259"/>
        <end position="268"/>
    </location>
</feature>
<dbReference type="EMBL" id="JRHA01000001">
    <property type="protein sequence ID" value="PQK08857.1"/>
    <property type="molecule type" value="Genomic_DNA"/>
</dbReference>
<dbReference type="PANTHER" id="PTHR15141:SF76">
    <property type="entry name" value="TRANSCRIPTION ELONGATION FACTOR B POLYPEPTIDE 3"/>
    <property type="match status" value="1"/>
</dbReference>
<dbReference type="GO" id="GO:0006368">
    <property type="term" value="P:transcription elongation by RNA polymerase II"/>
    <property type="evidence" value="ECO:0007669"/>
    <property type="project" value="InterPro"/>
</dbReference>
<evidence type="ECO:0000256" key="1">
    <source>
        <dbReference type="SAM" id="MobiDB-lite"/>
    </source>
</evidence>
<dbReference type="Pfam" id="PF06881">
    <property type="entry name" value="Elongin_A"/>
    <property type="match status" value="1"/>
</dbReference>
<comment type="caution">
    <text evidence="2">The sequence shown here is derived from an EMBL/GenBank/DDBJ whole genome shotgun (WGS) entry which is preliminary data.</text>
</comment>
<evidence type="ECO:0008006" key="4">
    <source>
        <dbReference type="Google" id="ProtNLM"/>
    </source>
</evidence>
<feature type="compositionally biased region" description="Basic and acidic residues" evidence="1">
    <location>
        <begin position="227"/>
        <end position="252"/>
    </location>
</feature>
<feature type="compositionally biased region" description="Low complexity" evidence="1">
    <location>
        <begin position="289"/>
        <end position="301"/>
    </location>
</feature>
<dbReference type="GO" id="GO:0070449">
    <property type="term" value="C:elongin complex"/>
    <property type="evidence" value="ECO:0007669"/>
    <property type="project" value="InterPro"/>
</dbReference>
<name>A0A2S7XY84_BEABA</name>
<reference evidence="2 3" key="1">
    <citation type="submission" date="2016-07" db="EMBL/GenBank/DDBJ databases">
        <title>Comparative genomics of the entomopathogenic fungus Beauveria bassiana.</title>
        <authorList>
            <person name="Valero Jimenez C.A."/>
            <person name="Zwaan B.J."/>
            <person name="Van Kan J.A."/>
            <person name="Takken W."/>
            <person name="Debets A.J."/>
            <person name="Schoustra S.E."/>
            <person name="Koenraadt C.J."/>
        </authorList>
    </citation>
    <scope>NUCLEOTIDE SEQUENCE [LARGE SCALE GENOMIC DNA]</scope>
    <source>
        <strain evidence="2 3">ARSEF 8028</strain>
    </source>
</reference>
<dbReference type="Gene3D" id="6.10.250.3180">
    <property type="match status" value="1"/>
</dbReference>
<sequence>MPVKSLYEMATAVAVKNIESIVSVGYLSYSSVRHILLKVDNARQLRQIELNCPQLHGETGELWLRLIEKDFPLEFKAKAYMPKSQDKWFKVWEKYKVDHDRSIRESEEQLRAALMGLRQDKEKNTSKIVEGRFLPSDAIRPKKRNGPKDHTTGVLTFGGGSRTRTLTGAGVMRKARREAREVRNIQGALSRSVVAPIRLLEKQHLKAPPPAMVRERRIAAQPAFRTPETEEREQRLQELEKKRAAALEDHSQRAAYITDSEEDSDMDQEPTYKPPKQRATPVSATVAGPSSSSTPVKPTVPGRKVIGSRGSMFQRKFGAGKSVKSPTKPVRVTTTTTTTTTASRDMSPTAKKRTTSSAKLDEPAAGPSKRPATEPAQVSPNRVLPRQPSPPEDIARSMSLKTSPEAPKVLTRKKKPVNVFMKRPVRR</sequence>
<feature type="region of interest" description="Disordered" evidence="1">
    <location>
        <begin position="221"/>
        <end position="427"/>
    </location>
</feature>
<protein>
    <recommendedName>
        <fullName evidence="4">RNA polymerase II transcription factor SIII subunit A</fullName>
    </recommendedName>
</protein>
<proteinExistence type="predicted"/>
<dbReference type="InterPro" id="IPR010684">
    <property type="entry name" value="RNA_pol_II_trans_fac_SIII_A"/>
</dbReference>
<gene>
    <name evidence="2" type="ORF">BB8028_0001g09290</name>
</gene>
<dbReference type="OrthoDB" id="21513at2759"/>
<dbReference type="PANTHER" id="PTHR15141">
    <property type="entry name" value="TRANSCRIPTION ELONGATION FACTOR B POLYPEPTIDE 3"/>
    <property type="match status" value="1"/>
</dbReference>
<dbReference type="AlphaFoldDB" id="A0A2S7XY84"/>
<dbReference type="InterPro" id="IPR051870">
    <property type="entry name" value="Elongin-A_domain"/>
</dbReference>
<evidence type="ECO:0000313" key="3">
    <source>
        <dbReference type="Proteomes" id="UP000237441"/>
    </source>
</evidence>
<accession>A0A2S7XY84</accession>
<organism evidence="2 3">
    <name type="scientific">Beauveria bassiana</name>
    <name type="common">White muscardine disease fungus</name>
    <name type="synonym">Tritirachium shiotae</name>
    <dbReference type="NCBI Taxonomy" id="176275"/>
    <lineage>
        <taxon>Eukaryota</taxon>
        <taxon>Fungi</taxon>
        <taxon>Dikarya</taxon>
        <taxon>Ascomycota</taxon>
        <taxon>Pezizomycotina</taxon>
        <taxon>Sordariomycetes</taxon>
        <taxon>Hypocreomycetidae</taxon>
        <taxon>Hypocreales</taxon>
        <taxon>Cordycipitaceae</taxon>
        <taxon>Beauveria</taxon>
    </lineage>
</organism>
<dbReference type="Proteomes" id="UP000237441">
    <property type="component" value="Unassembled WGS sequence"/>
</dbReference>
<evidence type="ECO:0000313" key="2">
    <source>
        <dbReference type="EMBL" id="PQK08857.1"/>
    </source>
</evidence>